<keyword evidence="3" id="KW-0547">Nucleotide-binding</keyword>
<sequence length="376" mass="42231">MKSTSIIDFITPGGDTAPLSNIDTIPISDNNNAPHSHIITPYSTPSSDDQTFSSTSDYIRYLTQAILPVSERSNENAVAVPTRYGSASNTAEEQNDSVYQEAGQEEEKGSFGVVYTVTDPNGAKYALKTYRSSVVPEDIKHEVNMLKLAGKNTNVIEYIGMVDDPEGMFALFELCLNRDLNDLLVMRHKVTLAEARMVVKVEDLGLSEIYDPNKPKKYRVGTAGFVAPEVLKGEAHTPKMNSFSFGVTMYLMFEGEEPELTKWERHEVYPERLKFRLDDAKYMNDDAKVLLRRLMNFEPKERPAVKAMVRESFFTKGYCPTSLNDSVFDTVPDFVNDGKRKLEIGEDKANTKAKHEVSYCDLSVLHRTTNSLEADL</sequence>
<evidence type="ECO:0000256" key="1">
    <source>
        <dbReference type="ARBA" id="ARBA00022527"/>
    </source>
</evidence>
<dbReference type="Pfam" id="PF00069">
    <property type="entry name" value="Pkinase"/>
    <property type="match status" value="1"/>
</dbReference>
<dbReference type="PANTHER" id="PTHR24345">
    <property type="entry name" value="SERINE/THREONINE-PROTEIN KINASE PLK"/>
    <property type="match status" value="1"/>
</dbReference>
<organism evidence="7 8">
    <name type="scientific">Linnemannia schmuckeri</name>
    <dbReference type="NCBI Taxonomy" id="64567"/>
    <lineage>
        <taxon>Eukaryota</taxon>
        <taxon>Fungi</taxon>
        <taxon>Fungi incertae sedis</taxon>
        <taxon>Mucoromycota</taxon>
        <taxon>Mortierellomycotina</taxon>
        <taxon>Mortierellomycetes</taxon>
        <taxon>Mortierellales</taxon>
        <taxon>Mortierellaceae</taxon>
        <taxon>Linnemannia</taxon>
    </lineage>
</organism>
<dbReference type="OrthoDB" id="408964at2759"/>
<name>A0A9P5RNT1_9FUNG</name>
<dbReference type="PROSITE" id="PS50011">
    <property type="entry name" value="PROTEIN_KINASE_DOM"/>
    <property type="match status" value="1"/>
</dbReference>
<keyword evidence="2" id="KW-0808">Transferase</keyword>
<evidence type="ECO:0000259" key="6">
    <source>
        <dbReference type="PROSITE" id="PS50011"/>
    </source>
</evidence>
<dbReference type="Proteomes" id="UP000748756">
    <property type="component" value="Unassembled WGS sequence"/>
</dbReference>
<proteinExistence type="predicted"/>
<dbReference type="SUPFAM" id="SSF56112">
    <property type="entry name" value="Protein kinase-like (PK-like)"/>
    <property type="match status" value="1"/>
</dbReference>
<gene>
    <name evidence="7" type="primary">CDC5_1</name>
    <name evidence="7" type="ORF">BG015_002237</name>
</gene>
<feature type="domain" description="Protein kinase" evidence="6">
    <location>
        <begin position="1"/>
        <end position="314"/>
    </location>
</feature>
<protein>
    <submittedName>
        <fullName evidence="7">Cell cycle serine/threonine-protein kinase cdc5/MSD2</fullName>
    </submittedName>
</protein>
<keyword evidence="1" id="KW-0723">Serine/threonine-protein kinase</keyword>
<reference evidence="7" key="1">
    <citation type="journal article" date="2020" name="Fungal Divers.">
        <title>Resolving the Mortierellaceae phylogeny through synthesis of multi-gene phylogenetics and phylogenomics.</title>
        <authorList>
            <person name="Vandepol N."/>
            <person name="Liber J."/>
            <person name="Desiro A."/>
            <person name="Na H."/>
            <person name="Kennedy M."/>
            <person name="Barry K."/>
            <person name="Grigoriev I.V."/>
            <person name="Miller A.N."/>
            <person name="O'Donnell K."/>
            <person name="Stajich J.E."/>
            <person name="Bonito G."/>
        </authorList>
    </citation>
    <scope>NUCLEOTIDE SEQUENCE</scope>
    <source>
        <strain evidence="7">NRRL 6426</strain>
    </source>
</reference>
<evidence type="ECO:0000313" key="8">
    <source>
        <dbReference type="Proteomes" id="UP000748756"/>
    </source>
</evidence>
<accession>A0A9P5RNT1</accession>
<dbReference type="GO" id="GO:0005634">
    <property type="term" value="C:nucleus"/>
    <property type="evidence" value="ECO:0007669"/>
    <property type="project" value="TreeGrafter"/>
</dbReference>
<dbReference type="AlphaFoldDB" id="A0A9P5RNT1"/>
<evidence type="ECO:0000256" key="3">
    <source>
        <dbReference type="ARBA" id="ARBA00022741"/>
    </source>
</evidence>
<dbReference type="InterPro" id="IPR011009">
    <property type="entry name" value="Kinase-like_dom_sf"/>
</dbReference>
<dbReference type="GO" id="GO:0005524">
    <property type="term" value="F:ATP binding"/>
    <property type="evidence" value="ECO:0007669"/>
    <property type="project" value="UniProtKB-KW"/>
</dbReference>
<keyword evidence="4 7" id="KW-0418">Kinase</keyword>
<dbReference type="Gene3D" id="1.10.510.10">
    <property type="entry name" value="Transferase(Phosphotransferase) domain 1"/>
    <property type="match status" value="2"/>
</dbReference>
<evidence type="ECO:0000313" key="7">
    <source>
        <dbReference type="EMBL" id="KAF9138863.1"/>
    </source>
</evidence>
<keyword evidence="5" id="KW-0067">ATP-binding</keyword>
<evidence type="ECO:0000256" key="5">
    <source>
        <dbReference type="ARBA" id="ARBA00022840"/>
    </source>
</evidence>
<comment type="caution">
    <text evidence="7">The sequence shown here is derived from an EMBL/GenBank/DDBJ whole genome shotgun (WGS) entry which is preliminary data.</text>
</comment>
<dbReference type="GO" id="GO:0004674">
    <property type="term" value="F:protein serine/threonine kinase activity"/>
    <property type="evidence" value="ECO:0007669"/>
    <property type="project" value="UniProtKB-KW"/>
</dbReference>
<dbReference type="InterPro" id="IPR000719">
    <property type="entry name" value="Prot_kinase_dom"/>
</dbReference>
<dbReference type="PANTHER" id="PTHR24345:SF0">
    <property type="entry name" value="CELL CYCLE SERINE_THREONINE-PROTEIN KINASE CDC5_MSD2"/>
    <property type="match status" value="1"/>
</dbReference>
<evidence type="ECO:0000256" key="4">
    <source>
        <dbReference type="ARBA" id="ARBA00022777"/>
    </source>
</evidence>
<dbReference type="EMBL" id="JAAAUQ010001433">
    <property type="protein sequence ID" value="KAF9138863.1"/>
    <property type="molecule type" value="Genomic_DNA"/>
</dbReference>
<evidence type="ECO:0000256" key="2">
    <source>
        <dbReference type="ARBA" id="ARBA00022679"/>
    </source>
</evidence>
<keyword evidence="8" id="KW-1185">Reference proteome</keyword>